<organism evidence="6 7">
    <name type="scientific">Kribbella orskensis</name>
    <dbReference type="NCBI Taxonomy" id="2512216"/>
    <lineage>
        <taxon>Bacteria</taxon>
        <taxon>Bacillati</taxon>
        <taxon>Actinomycetota</taxon>
        <taxon>Actinomycetes</taxon>
        <taxon>Propionibacteriales</taxon>
        <taxon>Kribbellaceae</taxon>
        <taxon>Kribbella</taxon>
    </lineage>
</organism>
<gene>
    <name evidence="6" type="ORF">EV644_101219</name>
</gene>
<dbReference type="InterPro" id="IPR036661">
    <property type="entry name" value="Luciferase-like_sf"/>
</dbReference>
<evidence type="ECO:0000313" key="7">
    <source>
        <dbReference type="Proteomes" id="UP000295818"/>
    </source>
</evidence>
<dbReference type="InterPro" id="IPR019952">
    <property type="entry name" value="F420_OxRdatse_Rv1855c_pred"/>
</dbReference>
<reference evidence="6 7" key="1">
    <citation type="journal article" date="2015" name="Stand. Genomic Sci.">
        <title>Genomic Encyclopedia of Bacterial and Archaeal Type Strains, Phase III: the genomes of soil and plant-associated and newly described type strains.</title>
        <authorList>
            <person name="Whitman W.B."/>
            <person name="Woyke T."/>
            <person name="Klenk H.P."/>
            <person name="Zhou Y."/>
            <person name="Lilburn T.G."/>
            <person name="Beck B.J."/>
            <person name="De Vos P."/>
            <person name="Vandamme P."/>
            <person name="Eisen J.A."/>
            <person name="Garrity G."/>
            <person name="Hugenholtz P."/>
            <person name="Kyrpides N.C."/>
        </authorList>
    </citation>
    <scope>NUCLEOTIDE SEQUENCE [LARGE SCALE GENOMIC DNA]</scope>
    <source>
        <strain evidence="6 7">VKM Ac-2538</strain>
    </source>
</reference>
<evidence type="ECO:0000256" key="2">
    <source>
        <dbReference type="ARBA" id="ARBA00022643"/>
    </source>
</evidence>
<protein>
    <submittedName>
        <fullName evidence="6">F420-dependent oxidoreductase-like protein</fullName>
    </submittedName>
</protein>
<keyword evidence="3" id="KW-0560">Oxidoreductase</keyword>
<dbReference type="Pfam" id="PF00296">
    <property type="entry name" value="Bac_luciferase"/>
    <property type="match status" value="1"/>
</dbReference>
<keyword evidence="4" id="KW-0503">Monooxygenase</keyword>
<dbReference type="NCBIfam" id="TIGR03560">
    <property type="entry name" value="F420_Rv1855c"/>
    <property type="match status" value="1"/>
</dbReference>
<evidence type="ECO:0000313" key="6">
    <source>
        <dbReference type="EMBL" id="TCO31579.1"/>
    </source>
</evidence>
<keyword evidence="2" id="KW-0288">FMN</keyword>
<dbReference type="RefSeq" id="WP_132187399.1">
    <property type="nucleotide sequence ID" value="NZ_SLWM01000001.1"/>
</dbReference>
<name>A0ABY2BU78_9ACTN</name>
<feature type="domain" description="Luciferase-like" evidence="5">
    <location>
        <begin position="7"/>
        <end position="254"/>
    </location>
</feature>
<evidence type="ECO:0000256" key="3">
    <source>
        <dbReference type="ARBA" id="ARBA00023002"/>
    </source>
</evidence>
<evidence type="ECO:0000256" key="1">
    <source>
        <dbReference type="ARBA" id="ARBA00022630"/>
    </source>
</evidence>
<dbReference type="PANTHER" id="PTHR42847">
    <property type="entry name" value="ALKANESULFONATE MONOOXYGENASE"/>
    <property type="match status" value="1"/>
</dbReference>
<dbReference type="InterPro" id="IPR050172">
    <property type="entry name" value="SsuD_RutA_monooxygenase"/>
</dbReference>
<dbReference type="Proteomes" id="UP000295818">
    <property type="component" value="Unassembled WGS sequence"/>
</dbReference>
<dbReference type="EMBL" id="SLWM01000001">
    <property type="protein sequence ID" value="TCO31579.1"/>
    <property type="molecule type" value="Genomic_DNA"/>
</dbReference>
<dbReference type="Gene3D" id="3.20.20.30">
    <property type="entry name" value="Luciferase-like domain"/>
    <property type="match status" value="1"/>
</dbReference>
<dbReference type="SUPFAM" id="SSF51679">
    <property type="entry name" value="Bacterial luciferase-like"/>
    <property type="match status" value="1"/>
</dbReference>
<keyword evidence="1" id="KW-0285">Flavoprotein</keyword>
<dbReference type="PANTHER" id="PTHR42847:SF8">
    <property type="entry name" value="CONSERVED PROTEIN"/>
    <property type="match status" value="1"/>
</dbReference>
<dbReference type="InterPro" id="IPR011251">
    <property type="entry name" value="Luciferase-like_dom"/>
</dbReference>
<proteinExistence type="predicted"/>
<evidence type="ECO:0000256" key="4">
    <source>
        <dbReference type="ARBA" id="ARBA00023033"/>
    </source>
</evidence>
<evidence type="ECO:0000259" key="5">
    <source>
        <dbReference type="Pfam" id="PF00296"/>
    </source>
</evidence>
<sequence>MSLKYSLFLPTGFGQDLAGFTDPGEAYDLLLELVAAAEQSGLDAVWMPDHLQTVPPSQAYLFESWSLLSAIAARTDRIRIGQLVSGNGYRNPALQAKMASTVDVLSNGRLTFGIGAGWYQRDYDAYGYEFLPAPERLRQLGEAIQVIQSLWTNDVTNFDGNYYHLVDAVNQPRGIQQPRIPLMVAGGGEKVTLKLVAKYADLCNVMESPAGAERKFGILRDHCATVGREYDEIRRTVTTHCFITDTDEEARAALSPGMGLFYPGDFGSYLLYGTLDTVRERIHAYQAAGVQELIVGFHQSTDPEAIRRFAKEFVS</sequence>
<accession>A0ABY2BU78</accession>
<keyword evidence="7" id="KW-1185">Reference proteome</keyword>
<comment type="caution">
    <text evidence="6">The sequence shown here is derived from an EMBL/GenBank/DDBJ whole genome shotgun (WGS) entry which is preliminary data.</text>
</comment>